<sequence>MLKVLQILGTYLLLPLFLVGTFHYSIVTFNFQFNQEYITEMFCVNKDKPELACGGQCHFMKQMTDLKKADEGQHGEKKTTHDERTVVLYYSVISDVANFLNVKTICYPSFDSRLLEGFATNSLAPPESTSIV</sequence>
<keyword evidence="1" id="KW-1133">Transmembrane helix</keyword>
<keyword evidence="1" id="KW-0812">Transmembrane</keyword>
<accession>A0A6N9NJV2</accession>
<evidence type="ECO:0000313" key="2">
    <source>
        <dbReference type="EMBL" id="NBG66968.1"/>
    </source>
</evidence>
<gene>
    <name evidence="2" type="ORF">GQN54_12640</name>
</gene>
<feature type="transmembrane region" description="Helical" evidence="1">
    <location>
        <begin position="12"/>
        <end position="31"/>
    </location>
</feature>
<name>A0A6N9NJV2_9FLAO</name>
<dbReference type="AlphaFoldDB" id="A0A6N9NJV2"/>
<organism evidence="2 3">
    <name type="scientific">Acidiluteibacter ferrifornacis</name>
    <dbReference type="NCBI Taxonomy" id="2692424"/>
    <lineage>
        <taxon>Bacteria</taxon>
        <taxon>Pseudomonadati</taxon>
        <taxon>Bacteroidota</taxon>
        <taxon>Flavobacteriia</taxon>
        <taxon>Flavobacteriales</taxon>
        <taxon>Cryomorphaceae</taxon>
        <taxon>Acidiluteibacter</taxon>
    </lineage>
</organism>
<dbReference type="RefSeq" id="WP_160633919.1">
    <property type="nucleotide sequence ID" value="NZ_WWNE01000012.1"/>
</dbReference>
<evidence type="ECO:0000313" key="3">
    <source>
        <dbReference type="Proteomes" id="UP000470771"/>
    </source>
</evidence>
<evidence type="ECO:0000256" key="1">
    <source>
        <dbReference type="SAM" id="Phobius"/>
    </source>
</evidence>
<proteinExistence type="predicted"/>
<comment type="caution">
    <text evidence="2">The sequence shown here is derived from an EMBL/GenBank/DDBJ whole genome shotgun (WGS) entry which is preliminary data.</text>
</comment>
<dbReference type="EMBL" id="WWNE01000012">
    <property type="protein sequence ID" value="NBG66968.1"/>
    <property type="molecule type" value="Genomic_DNA"/>
</dbReference>
<keyword evidence="1" id="KW-0472">Membrane</keyword>
<keyword evidence="3" id="KW-1185">Reference proteome</keyword>
<reference evidence="2 3" key="1">
    <citation type="submission" date="2019-12" db="EMBL/GenBank/DDBJ databases">
        <authorList>
            <person name="Zhao J."/>
        </authorList>
    </citation>
    <scope>NUCLEOTIDE SEQUENCE [LARGE SCALE GENOMIC DNA]</scope>
    <source>
        <strain evidence="2 3">S-15</strain>
    </source>
</reference>
<protein>
    <submittedName>
        <fullName evidence="2">Uncharacterized protein</fullName>
    </submittedName>
</protein>
<dbReference type="Proteomes" id="UP000470771">
    <property type="component" value="Unassembled WGS sequence"/>
</dbReference>